<name>A0AAU9VD44_EUPED</name>
<comment type="caution">
    <text evidence="2">The sequence shown here is derived from an EMBL/GenBank/DDBJ whole genome shotgun (WGS) entry which is preliminary data.</text>
</comment>
<reference evidence="2" key="1">
    <citation type="submission" date="2022-03" db="EMBL/GenBank/DDBJ databases">
        <authorList>
            <person name="Tunstrom K."/>
        </authorList>
    </citation>
    <scope>NUCLEOTIDE SEQUENCE</scope>
</reference>
<sequence>MVTAKCTKEESDKDQKAQELIVTRVEENILTLLTSCTTAYDMWEKLNIVYEAKSKVGIHLLQQKFYNLKYEGPMAKFMAQVEELLHQLNFNHWFRDYLTDRTFRVKVGDVLSEETEVRCGVPQGSATGPLCYLLHVNSLFGVLHNCSAYMYADDLCTLHAGTDIEEMCRSVQRDIDAVVRWSHDNGIILNSEKTKFMVIKSPYVNY</sequence>
<dbReference type="AlphaFoldDB" id="A0AAU9VD44"/>
<evidence type="ECO:0000313" key="2">
    <source>
        <dbReference type="EMBL" id="CAH2109169.1"/>
    </source>
</evidence>
<protein>
    <recommendedName>
        <fullName evidence="1">Reverse transcriptase domain-containing protein</fullName>
    </recommendedName>
</protein>
<proteinExistence type="predicted"/>
<dbReference type="EMBL" id="CAKOGL010000064">
    <property type="protein sequence ID" value="CAH2109169.1"/>
    <property type="molecule type" value="Genomic_DNA"/>
</dbReference>
<dbReference type="Proteomes" id="UP001153954">
    <property type="component" value="Unassembled WGS sequence"/>
</dbReference>
<dbReference type="InterPro" id="IPR000477">
    <property type="entry name" value="RT_dom"/>
</dbReference>
<accession>A0AAU9VD44</accession>
<gene>
    <name evidence="2" type="ORF">EEDITHA_LOCUS23030</name>
</gene>
<dbReference type="PANTHER" id="PTHR33481:SF1">
    <property type="entry name" value="ENDONUCLEASE_EXONUCLEASE_PHOSPHATASE DOMAIN-CONTAINING PROTEIN-RELATED"/>
    <property type="match status" value="1"/>
</dbReference>
<dbReference type="PANTHER" id="PTHR33481">
    <property type="entry name" value="REVERSE TRANSCRIPTASE"/>
    <property type="match status" value="1"/>
</dbReference>
<dbReference type="Pfam" id="PF00078">
    <property type="entry name" value="RVT_1"/>
    <property type="match status" value="1"/>
</dbReference>
<feature type="domain" description="Reverse transcriptase" evidence="1">
    <location>
        <begin position="86"/>
        <end position="198"/>
    </location>
</feature>
<keyword evidence="3" id="KW-1185">Reference proteome</keyword>
<organism evidence="2 3">
    <name type="scientific">Euphydryas editha</name>
    <name type="common">Edith's checkerspot</name>
    <dbReference type="NCBI Taxonomy" id="104508"/>
    <lineage>
        <taxon>Eukaryota</taxon>
        <taxon>Metazoa</taxon>
        <taxon>Ecdysozoa</taxon>
        <taxon>Arthropoda</taxon>
        <taxon>Hexapoda</taxon>
        <taxon>Insecta</taxon>
        <taxon>Pterygota</taxon>
        <taxon>Neoptera</taxon>
        <taxon>Endopterygota</taxon>
        <taxon>Lepidoptera</taxon>
        <taxon>Glossata</taxon>
        <taxon>Ditrysia</taxon>
        <taxon>Papilionoidea</taxon>
        <taxon>Nymphalidae</taxon>
        <taxon>Nymphalinae</taxon>
        <taxon>Euphydryas</taxon>
    </lineage>
</organism>
<evidence type="ECO:0000259" key="1">
    <source>
        <dbReference type="Pfam" id="PF00078"/>
    </source>
</evidence>
<evidence type="ECO:0000313" key="3">
    <source>
        <dbReference type="Proteomes" id="UP001153954"/>
    </source>
</evidence>